<evidence type="ECO:0000313" key="2">
    <source>
        <dbReference type="Proteomes" id="UP000243579"/>
    </source>
</evidence>
<sequence>MQTLSTTILLHKKDDHDQAANYRPISLVSSDVKVLATQPCAAALVHDDQNGFVTDRTVMNSVQRLEDILDYMRKHALAFIVALLDFEKARRFKQDMVFTPAHHGGLGLRRAYDLWQDRHRGQML</sequence>
<organism evidence="1 2">
    <name type="scientific">Achlya hypogyna</name>
    <name type="common">Oomycete</name>
    <name type="synonym">Protoachlya hypogyna</name>
    <dbReference type="NCBI Taxonomy" id="1202772"/>
    <lineage>
        <taxon>Eukaryota</taxon>
        <taxon>Sar</taxon>
        <taxon>Stramenopiles</taxon>
        <taxon>Oomycota</taxon>
        <taxon>Saprolegniomycetes</taxon>
        <taxon>Saprolegniales</taxon>
        <taxon>Achlyaceae</taxon>
        <taxon>Achlya</taxon>
    </lineage>
</organism>
<evidence type="ECO:0000313" key="1">
    <source>
        <dbReference type="EMBL" id="OQR84173.1"/>
    </source>
</evidence>
<comment type="caution">
    <text evidence="1">The sequence shown here is derived from an EMBL/GenBank/DDBJ whole genome shotgun (WGS) entry which is preliminary data.</text>
</comment>
<dbReference type="AlphaFoldDB" id="A0A1V9YEI9"/>
<dbReference type="OrthoDB" id="161877at2759"/>
<name>A0A1V9YEI9_ACHHY</name>
<dbReference type="EMBL" id="JNBR01001926">
    <property type="protein sequence ID" value="OQR84173.1"/>
    <property type="molecule type" value="Genomic_DNA"/>
</dbReference>
<accession>A0A1V9YEI9</accession>
<protein>
    <submittedName>
        <fullName evidence="1">Uncharacterized protein</fullName>
    </submittedName>
</protein>
<dbReference type="Proteomes" id="UP000243579">
    <property type="component" value="Unassembled WGS sequence"/>
</dbReference>
<dbReference type="STRING" id="1202772.A0A1V9YEI9"/>
<reference evidence="1 2" key="1">
    <citation type="journal article" date="2014" name="Genome Biol. Evol.">
        <title>The secreted proteins of Achlya hypogyna and Thraustotheca clavata identify the ancestral oomycete secretome and reveal gene acquisitions by horizontal gene transfer.</title>
        <authorList>
            <person name="Misner I."/>
            <person name="Blouin N."/>
            <person name="Leonard G."/>
            <person name="Richards T.A."/>
            <person name="Lane C.E."/>
        </authorList>
    </citation>
    <scope>NUCLEOTIDE SEQUENCE [LARGE SCALE GENOMIC DNA]</scope>
    <source>
        <strain evidence="1 2">ATCC 48635</strain>
    </source>
</reference>
<gene>
    <name evidence="1" type="ORF">ACHHYP_20696</name>
</gene>
<keyword evidence="2" id="KW-1185">Reference proteome</keyword>
<proteinExistence type="predicted"/>